<comment type="caution">
    <text evidence="4">The sequence shown here is derived from an EMBL/GenBank/DDBJ whole genome shotgun (WGS) entry which is preliminary data.</text>
</comment>
<dbReference type="Gene3D" id="2.160.10.10">
    <property type="entry name" value="Hexapeptide repeat proteins"/>
    <property type="match status" value="1"/>
</dbReference>
<gene>
    <name evidence="4" type="ORF">EXN75_07390</name>
</gene>
<dbReference type="PANTHER" id="PTHR42811">
    <property type="entry name" value="SERINE ACETYLTRANSFERASE"/>
    <property type="match status" value="1"/>
</dbReference>
<dbReference type="AlphaFoldDB" id="A0A4Y8VN28"/>
<keyword evidence="2 4" id="KW-0808">Transferase</keyword>
<proteinExistence type="inferred from homology"/>
<keyword evidence="3" id="KW-0012">Acyltransferase</keyword>
<dbReference type="CDD" id="cd03354">
    <property type="entry name" value="LbH_SAT"/>
    <property type="match status" value="1"/>
</dbReference>
<accession>A0A4Y8VN28</accession>
<evidence type="ECO:0000313" key="5">
    <source>
        <dbReference type="Proteomes" id="UP000297872"/>
    </source>
</evidence>
<comment type="similarity">
    <text evidence="1">Belongs to the transferase hexapeptide repeat family.</text>
</comment>
<dbReference type="SUPFAM" id="SSF51161">
    <property type="entry name" value="Trimeric LpxA-like enzymes"/>
    <property type="match status" value="1"/>
</dbReference>
<evidence type="ECO:0000313" key="4">
    <source>
        <dbReference type="EMBL" id="TFH81934.1"/>
    </source>
</evidence>
<name>A0A4Y8VN28_9BACT</name>
<dbReference type="InterPro" id="IPR045304">
    <property type="entry name" value="LbH_SAT"/>
</dbReference>
<sequence>MLPHIALYLLHKKEIDADLCQVQDKKPSVLNFIKACTRERSFRNLFYYRMGEYRSVFISWLLPPERTLNIWCPRIGEGAHLEHAYATYLNAEAIGKNFYCLQMVTLGNGKGGRPTIGDDVKIYTGATVFGGIRIGNQVTIGAGAVVFQDVPDGCTVVGNPARIVEK</sequence>
<evidence type="ECO:0000256" key="3">
    <source>
        <dbReference type="ARBA" id="ARBA00023315"/>
    </source>
</evidence>
<dbReference type="EMBL" id="SGVY01000015">
    <property type="protein sequence ID" value="TFH81934.1"/>
    <property type="molecule type" value="Genomic_DNA"/>
</dbReference>
<organism evidence="4 5">
    <name type="scientific">Segatella hominis</name>
    <dbReference type="NCBI Taxonomy" id="2518605"/>
    <lineage>
        <taxon>Bacteria</taxon>
        <taxon>Pseudomonadati</taxon>
        <taxon>Bacteroidota</taxon>
        <taxon>Bacteroidia</taxon>
        <taxon>Bacteroidales</taxon>
        <taxon>Prevotellaceae</taxon>
        <taxon>Segatella</taxon>
    </lineage>
</organism>
<evidence type="ECO:0000256" key="2">
    <source>
        <dbReference type="ARBA" id="ARBA00022679"/>
    </source>
</evidence>
<keyword evidence="5" id="KW-1185">Reference proteome</keyword>
<dbReference type="Proteomes" id="UP000297872">
    <property type="component" value="Unassembled WGS sequence"/>
</dbReference>
<dbReference type="OrthoDB" id="9814490at2"/>
<protein>
    <submittedName>
        <fullName evidence="4">Serine acetyltransferase</fullName>
    </submittedName>
</protein>
<reference evidence="4 5" key="1">
    <citation type="submission" date="2019-02" db="EMBL/GenBank/DDBJ databases">
        <title>Draft Genome Sequence of the Prevotella sp. BCRC 81118, Isolated from Human Feces.</title>
        <authorList>
            <person name="Huang C.-H."/>
        </authorList>
    </citation>
    <scope>NUCLEOTIDE SEQUENCE [LARGE SCALE GENOMIC DNA]</scope>
    <source>
        <strain evidence="4 5">BCRC 81118</strain>
    </source>
</reference>
<dbReference type="InterPro" id="IPR011004">
    <property type="entry name" value="Trimer_LpxA-like_sf"/>
</dbReference>
<dbReference type="Pfam" id="PF00132">
    <property type="entry name" value="Hexapep"/>
    <property type="match status" value="1"/>
</dbReference>
<dbReference type="InterPro" id="IPR001451">
    <property type="entry name" value="Hexapep"/>
</dbReference>
<dbReference type="GO" id="GO:0016746">
    <property type="term" value="F:acyltransferase activity"/>
    <property type="evidence" value="ECO:0007669"/>
    <property type="project" value="UniProtKB-KW"/>
</dbReference>
<evidence type="ECO:0000256" key="1">
    <source>
        <dbReference type="ARBA" id="ARBA00007274"/>
    </source>
</evidence>